<comment type="caution">
    <text evidence="1">The sequence shown here is derived from an EMBL/GenBank/DDBJ whole genome shotgun (WGS) entry which is preliminary data.</text>
</comment>
<dbReference type="Proteomes" id="UP000029221">
    <property type="component" value="Unassembled WGS sequence"/>
</dbReference>
<accession>A0A090Q5Q6</accession>
<keyword evidence="2" id="KW-1185">Reference proteome</keyword>
<dbReference type="AlphaFoldDB" id="A0A090Q5Q6"/>
<dbReference type="STRING" id="319236.BST91_05705"/>
<evidence type="ECO:0000313" key="1">
    <source>
        <dbReference type="EMBL" id="GAK97497.1"/>
    </source>
</evidence>
<protein>
    <submittedName>
        <fullName evidence="1">Uncharacterized protein</fullName>
    </submittedName>
</protein>
<proteinExistence type="predicted"/>
<dbReference type="EMBL" id="BBML01000006">
    <property type="protein sequence ID" value="GAK97497.1"/>
    <property type="molecule type" value="Genomic_DNA"/>
</dbReference>
<sequence>MFFPKDILYVKLYLDKIEIRNIRTLKSITSYPQLKYSNDRLLVANFDHACTELKKSIAQVTTNNKLTKIATVVFQPMHTSITDFSQVELMSFRDLCNICGACKVFLYLEKDTLTDASILQNLTSKNSVFTI</sequence>
<evidence type="ECO:0000313" key="2">
    <source>
        <dbReference type="Proteomes" id="UP000029221"/>
    </source>
</evidence>
<reference evidence="1" key="1">
    <citation type="journal article" date="2014" name="Genome Announc.">
        <title>Draft Genome Sequences of Marine Flavobacterium Nonlabens Strains NR17, NR24, NR27, NR32, NR33, and Ara13.</title>
        <authorList>
            <person name="Nakanishi M."/>
            <person name="Meirelles P."/>
            <person name="Suzuki R."/>
            <person name="Takatani N."/>
            <person name="Mino S."/>
            <person name="Suda W."/>
            <person name="Oshima K."/>
            <person name="Hattori M."/>
            <person name="Ohkuma M."/>
            <person name="Hosokawa M."/>
            <person name="Miyashita K."/>
            <person name="Thompson F.L."/>
            <person name="Niwa A."/>
            <person name="Sawabe T."/>
            <person name="Sawabe T."/>
        </authorList>
    </citation>
    <scope>NUCLEOTIDE SEQUENCE [LARGE SCALE GENOMIC DNA]</scope>
    <source>
        <strain evidence="1">JCM 19294</strain>
    </source>
</reference>
<gene>
    <name evidence="1" type="ORF">JCM19294_33</name>
</gene>
<organism evidence="1 2">
    <name type="scientific">Nonlabens tegetincola</name>
    <dbReference type="NCBI Taxonomy" id="323273"/>
    <lineage>
        <taxon>Bacteria</taxon>
        <taxon>Pseudomonadati</taxon>
        <taxon>Bacteroidota</taxon>
        <taxon>Flavobacteriia</taxon>
        <taxon>Flavobacteriales</taxon>
        <taxon>Flavobacteriaceae</taxon>
        <taxon>Nonlabens</taxon>
    </lineage>
</organism>
<name>A0A090Q5Q6_9FLAO</name>
<dbReference type="RefSeq" id="WP_042279149.1">
    <property type="nucleotide sequence ID" value="NZ_BBML01000006.1"/>
</dbReference>